<evidence type="ECO:0000313" key="7">
    <source>
        <dbReference type="EMBL" id="NJP36973.1"/>
    </source>
</evidence>
<evidence type="ECO:0000256" key="5">
    <source>
        <dbReference type="ARBA" id="ARBA00023167"/>
    </source>
</evidence>
<evidence type="ECO:0000256" key="4">
    <source>
        <dbReference type="ARBA" id="ARBA00022801"/>
    </source>
</evidence>
<dbReference type="GO" id="GO:0019509">
    <property type="term" value="P:L-methionine salvage from methylthioadenosine"/>
    <property type="evidence" value="ECO:0007669"/>
    <property type="project" value="InterPro"/>
</dbReference>
<keyword evidence="8" id="KW-1185">Reference proteome</keyword>
<sequence>MKIGLIGAMEEEIAHFMHLLTIEEKHELAKNTYAIGKFGMCDVVLTKAGVGKVNAAAAAQKMIDVFEVDVLLFTGVAGAANPDYEIGDVVISTSCQQHDIEAEALGFPRGTIPMSETPADIPADKAWQQRLLDAANELEDDVHVYSGKIVSGDQFIADKDKVADLRKTFQADCVEMEGAAVAQIAWMHDVPFVVLRSMSDKANGEAPEAFQKWVYETAERSAAIISSALTKLSSELGSNR</sequence>
<dbReference type="AlphaFoldDB" id="A0A969PPD1"/>
<dbReference type="SUPFAM" id="SSF53167">
    <property type="entry name" value="Purine and uridine phosphorylases"/>
    <property type="match status" value="1"/>
</dbReference>
<dbReference type="RefSeq" id="WP_168005266.1">
    <property type="nucleotide sequence ID" value="NZ_JAATHJ010000005.1"/>
</dbReference>
<dbReference type="InterPro" id="IPR010049">
    <property type="entry name" value="MTA_SAH_Nsdase"/>
</dbReference>
<dbReference type="InterPro" id="IPR000845">
    <property type="entry name" value="Nucleoside_phosphorylase_d"/>
</dbReference>
<dbReference type="InterPro" id="IPR035994">
    <property type="entry name" value="Nucleoside_phosphorylase_sf"/>
</dbReference>
<dbReference type="GO" id="GO:0009164">
    <property type="term" value="P:nucleoside catabolic process"/>
    <property type="evidence" value="ECO:0007669"/>
    <property type="project" value="InterPro"/>
</dbReference>
<dbReference type="EC" id="3.2.2.9" evidence="2"/>
<dbReference type="EMBL" id="JAATHJ010000005">
    <property type="protein sequence ID" value="NJP36973.1"/>
    <property type="molecule type" value="Genomic_DNA"/>
</dbReference>
<evidence type="ECO:0000313" key="8">
    <source>
        <dbReference type="Proteomes" id="UP000752012"/>
    </source>
</evidence>
<comment type="caution">
    <text evidence="7">The sequence shown here is derived from an EMBL/GenBank/DDBJ whole genome shotgun (WGS) entry which is preliminary data.</text>
</comment>
<dbReference type="GO" id="GO:0019284">
    <property type="term" value="P:L-methionine salvage from S-adenosylmethionine"/>
    <property type="evidence" value="ECO:0007669"/>
    <property type="project" value="TreeGrafter"/>
</dbReference>
<evidence type="ECO:0000256" key="3">
    <source>
        <dbReference type="ARBA" id="ARBA00022605"/>
    </source>
</evidence>
<dbReference type="NCBIfam" id="TIGR01704">
    <property type="entry name" value="MTA_SAH-Nsdase"/>
    <property type="match status" value="1"/>
</dbReference>
<dbReference type="Pfam" id="PF01048">
    <property type="entry name" value="PNP_UDP_1"/>
    <property type="match status" value="1"/>
</dbReference>
<keyword evidence="5" id="KW-0486">Methionine biosynthesis</keyword>
<accession>A0A969PPD1</accession>
<dbReference type="PANTHER" id="PTHR46832">
    <property type="entry name" value="5'-METHYLTHIOADENOSINE/S-ADENOSYLHOMOCYSTEINE NUCLEOSIDASE"/>
    <property type="match status" value="1"/>
</dbReference>
<proteinExistence type="predicted"/>
<dbReference type="Proteomes" id="UP000752012">
    <property type="component" value="Unassembled WGS sequence"/>
</dbReference>
<evidence type="ECO:0000259" key="6">
    <source>
        <dbReference type="Pfam" id="PF01048"/>
    </source>
</evidence>
<evidence type="ECO:0000256" key="1">
    <source>
        <dbReference type="ARBA" id="ARBA00004945"/>
    </source>
</evidence>
<dbReference type="GO" id="GO:0005829">
    <property type="term" value="C:cytosol"/>
    <property type="evidence" value="ECO:0007669"/>
    <property type="project" value="TreeGrafter"/>
</dbReference>
<dbReference type="GO" id="GO:0008930">
    <property type="term" value="F:methylthioadenosine nucleosidase activity"/>
    <property type="evidence" value="ECO:0007669"/>
    <property type="project" value="InterPro"/>
</dbReference>
<gene>
    <name evidence="7" type="ORF">HCN83_05160</name>
</gene>
<reference evidence="7 8" key="1">
    <citation type="submission" date="2020-03" db="EMBL/GenBank/DDBJ databases">
        <title>Assessment of the enzymatic potential of alkaline-tolerant lipase obtained from Bacillus luteus H11 (technogenic soil) for the bioremediation of saline soils contaminated with petroleum substances.</title>
        <authorList>
            <person name="Kalwasinska A."/>
        </authorList>
    </citation>
    <scope>NUCLEOTIDE SEQUENCE [LARGE SCALE GENOMIC DNA]</scope>
    <source>
        <strain evidence="7 8">H11</strain>
    </source>
</reference>
<keyword evidence="7" id="KW-0326">Glycosidase</keyword>
<organism evidence="7 8">
    <name type="scientific">Alkalicoccus luteus</name>
    <dbReference type="NCBI Taxonomy" id="1237094"/>
    <lineage>
        <taxon>Bacteria</taxon>
        <taxon>Bacillati</taxon>
        <taxon>Bacillota</taxon>
        <taxon>Bacilli</taxon>
        <taxon>Bacillales</taxon>
        <taxon>Bacillaceae</taxon>
        <taxon>Alkalicoccus</taxon>
    </lineage>
</organism>
<dbReference type="PANTHER" id="PTHR46832:SF1">
    <property type="entry name" value="5'-METHYLTHIOADENOSINE_S-ADENOSYLHOMOCYSTEINE NUCLEOSIDASE"/>
    <property type="match status" value="1"/>
</dbReference>
<dbReference type="GO" id="GO:0008782">
    <property type="term" value="F:adenosylhomocysteine nucleosidase activity"/>
    <property type="evidence" value="ECO:0007669"/>
    <property type="project" value="UniProtKB-EC"/>
</dbReference>
<protein>
    <recommendedName>
        <fullName evidence="2">adenosylhomocysteine nucleosidase</fullName>
        <ecNumber evidence="2">3.2.2.9</ecNumber>
    </recommendedName>
</protein>
<feature type="domain" description="Nucleoside phosphorylase" evidence="6">
    <location>
        <begin position="2"/>
        <end position="229"/>
    </location>
</feature>
<comment type="pathway">
    <text evidence="1">Amino-acid biosynthesis; L-methionine biosynthesis via salvage pathway; S-methyl-5-thio-alpha-D-ribose 1-phosphate from S-methyl-5'-thioadenosine (hydrolase route): step 1/2.</text>
</comment>
<keyword evidence="4 7" id="KW-0378">Hydrolase</keyword>
<name>A0A969PPD1_9BACI</name>
<dbReference type="CDD" id="cd09008">
    <property type="entry name" value="MTAN"/>
    <property type="match status" value="1"/>
</dbReference>
<dbReference type="Gene3D" id="3.40.50.1580">
    <property type="entry name" value="Nucleoside phosphorylase domain"/>
    <property type="match status" value="1"/>
</dbReference>
<keyword evidence="3" id="KW-0028">Amino-acid biosynthesis</keyword>
<evidence type="ECO:0000256" key="2">
    <source>
        <dbReference type="ARBA" id="ARBA00011974"/>
    </source>
</evidence>
<dbReference type="NCBIfam" id="NF004079">
    <property type="entry name" value="PRK05584.1"/>
    <property type="match status" value="1"/>
</dbReference>